<evidence type="ECO:0000256" key="1">
    <source>
        <dbReference type="ARBA" id="ARBA00004370"/>
    </source>
</evidence>
<evidence type="ECO:0000313" key="7">
    <source>
        <dbReference type="Proteomes" id="UP000050794"/>
    </source>
</evidence>
<gene>
    <name evidence="6" type="ORF">TCNE_LOCUS7372</name>
</gene>
<protein>
    <submittedName>
        <fullName evidence="8">DUF1741 domain-containing protein</fullName>
    </submittedName>
</protein>
<dbReference type="PANTHER" id="PTHR13608">
    <property type="entry name" value="ARMADILLO-LIKE HELICAL DOMAIN-CONTAINING PROTEIN 3"/>
    <property type="match status" value="1"/>
</dbReference>
<dbReference type="InterPro" id="IPR013636">
    <property type="entry name" value="ARMH3_C"/>
</dbReference>
<dbReference type="Pfam" id="PF08427">
    <property type="entry name" value="ARMH3_C"/>
    <property type="match status" value="1"/>
</dbReference>
<proteinExistence type="predicted"/>
<evidence type="ECO:0000256" key="4">
    <source>
        <dbReference type="ARBA" id="ARBA00023136"/>
    </source>
</evidence>
<dbReference type="WBParaSite" id="TCNE_0000737201-mRNA-1">
    <property type="protein sequence ID" value="TCNE_0000737201-mRNA-1"/>
    <property type="gene ID" value="TCNE_0000737201"/>
</dbReference>
<evidence type="ECO:0000313" key="8">
    <source>
        <dbReference type="WBParaSite" id="TCNE_0000737201-mRNA-1"/>
    </source>
</evidence>
<evidence type="ECO:0000256" key="3">
    <source>
        <dbReference type="ARBA" id="ARBA00022989"/>
    </source>
</evidence>
<accession>A0A183UFV2</accession>
<keyword evidence="7" id="KW-1185">Reference proteome</keyword>
<reference evidence="8" key="1">
    <citation type="submission" date="2016-06" db="UniProtKB">
        <authorList>
            <consortium name="WormBaseParasite"/>
        </authorList>
    </citation>
    <scope>IDENTIFICATION</scope>
</reference>
<organism evidence="7 8">
    <name type="scientific">Toxocara canis</name>
    <name type="common">Canine roundworm</name>
    <dbReference type="NCBI Taxonomy" id="6265"/>
    <lineage>
        <taxon>Eukaryota</taxon>
        <taxon>Metazoa</taxon>
        <taxon>Ecdysozoa</taxon>
        <taxon>Nematoda</taxon>
        <taxon>Chromadorea</taxon>
        <taxon>Rhabditida</taxon>
        <taxon>Spirurina</taxon>
        <taxon>Ascaridomorpha</taxon>
        <taxon>Ascaridoidea</taxon>
        <taxon>Toxocaridae</taxon>
        <taxon>Toxocara</taxon>
    </lineage>
</organism>
<dbReference type="SMART" id="SM01158">
    <property type="entry name" value="DUF1741"/>
    <property type="match status" value="1"/>
</dbReference>
<name>A0A183UFV2_TOXCA</name>
<keyword evidence="4" id="KW-0472">Membrane</keyword>
<dbReference type="AlphaFoldDB" id="A0A183UFV2"/>
<dbReference type="GO" id="GO:0016020">
    <property type="term" value="C:membrane"/>
    <property type="evidence" value="ECO:0007669"/>
    <property type="project" value="UniProtKB-SubCell"/>
</dbReference>
<dbReference type="Proteomes" id="UP000050794">
    <property type="component" value="Unassembled WGS sequence"/>
</dbReference>
<dbReference type="GO" id="GO:0005829">
    <property type="term" value="C:cytosol"/>
    <property type="evidence" value="ECO:0007669"/>
    <property type="project" value="TreeGrafter"/>
</dbReference>
<dbReference type="PANTHER" id="PTHR13608:SF3">
    <property type="entry name" value="ARMADILLO-LIKE HELICAL DOMAIN-CONTAINING PROTEIN 3"/>
    <property type="match status" value="1"/>
</dbReference>
<keyword evidence="3" id="KW-1133">Transmembrane helix</keyword>
<comment type="subcellular location">
    <subcellularLocation>
        <location evidence="1">Membrane</location>
    </subcellularLocation>
</comment>
<keyword evidence="2" id="KW-0812">Transmembrane</keyword>
<dbReference type="EMBL" id="UYWY01019668">
    <property type="protein sequence ID" value="VDM38693.1"/>
    <property type="molecule type" value="Genomic_DNA"/>
</dbReference>
<evidence type="ECO:0000256" key="2">
    <source>
        <dbReference type="ARBA" id="ARBA00022692"/>
    </source>
</evidence>
<feature type="domain" description="Armadillo-like helical" evidence="5">
    <location>
        <begin position="369"/>
        <end position="597"/>
    </location>
</feature>
<dbReference type="InterPro" id="IPR039868">
    <property type="entry name" value="ARMD3-like"/>
</dbReference>
<evidence type="ECO:0000313" key="6">
    <source>
        <dbReference type="EMBL" id="VDM38693.1"/>
    </source>
</evidence>
<evidence type="ECO:0000259" key="5">
    <source>
        <dbReference type="SMART" id="SM01158"/>
    </source>
</evidence>
<sequence>MEKGVSKLAYFINLIFVDEKIEDVDWLQFFTIRYNSRVLMSTFSKIENDLYTKKKPLVKIYLMKSVDIFSTECGIRVFNAAQVTSAGSAILPVPHTTSLTLLTGCLQRLAERCVLLVNDNFKLRKLALHLMICLMSSGHVPSLIDTLLLTDIYESIFSVIGDSELCSVDGSAAFDSCTILQGYESVIGKWLTDCVNVYRDIVAYGTQSLFESFVSTMSNFLALNEEKLSFEFGCKNEEVENLLAVYYAVRWNQKAPSVLTSVNFANRNGYMMWKLSFLVRQSISSSSEEADSSYEMSPLSSLLTYCSFVVHDTKSEYAKRRCELCLLILLCVVEDVQALNAMHDSNILLSVPLYRPPMLHRYGEFIERPLPTTMASALCDLVYEFIMSHMCISFPFQLYELVIGVVHRMVAFEKRMSFRMAKWKPIFEALVSLLNFLTSNETHLGVAIYPICLRVMVLLNLFITYGDTFLPNDVAYDHMCYEIIRQEAVFRKLLKSAAKLRENSEDVEEHLRIATKVISQLENPLEIINHFKDKLAQLHTTNFSEEEVLEVVRTNFDSLHLKLYEGLETAEPYDHNSVNTLLDGLIAVVKKNSLERYGLRNFDFSDMLHTLSFIDSQKSSPSVDL</sequence>
<reference evidence="6 7" key="2">
    <citation type="submission" date="2018-11" db="EMBL/GenBank/DDBJ databases">
        <authorList>
            <consortium name="Pathogen Informatics"/>
        </authorList>
    </citation>
    <scope>NUCLEOTIDE SEQUENCE [LARGE SCALE GENOMIC DNA]</scope>
</reference>